<dbReference type="GO" id="GO:0008270">
    <property type="term" value="F:zinc ion binding"/>
    <property type="evidence" value="ECO:0007669"/>
    <property type="project" value="UniProtKB-KW"/>
</dbReference>
<dbReference type="InterPro" id="IPR012337">
    <property type="entry name" value="RNaseH-like_sf"/>
</dbReference>
<gene>
    <name evidence="6" type="ORF">F8M41_010461</name>
</gene>
<evidence type="ECO:0000256" key="2">
    <source>
        <dbReference type="ARBA" id="ARBA00022723"/>
    </source>
</evidence>
<dbReference type="GO" id="GO:0005634">
    <property type="term" value="C:nucleus"/>
    <property type="evidence" value="ECO:0007669"/>
    <property type="project" value="UniProtKB-SubCell"/>
</dbReference>
<comment type="subcellular location">
    <subcellularLocation>
        <location evidence="1">Nucleus</location>
    </subcellularLocation>
</comment>
<protein>
    <submittedName>
        <fullName evidence="6">Zinc finger bed domain-containing protein 1-like</fullName>
    </submittedName>
</protein>
<sequence>MTYCQVIDNNRKHCSQEYKNLGGFTGNLIAHLHDAHSIIDQDADKQSKAKKARKIKLIFNLIVTEPEYKEKMAEFDPSFNIPGEHKICTLIAKSYQYNQNNLQNLLTNTVDYISLTMDLWSSRAKHGYLGITANWITSDFKFKDIMIDIIYLPSPHTAKAIADTLYNAINKWNLQHHVNSNMTNNGSNVISALSILNTMQGYSTIKRLPCAAHTLQLVVKKDEKNGVKLKKIMLSNEEWDLINNLIDLLMLFEEITCELSGGSYVTLNNNEELYLIEPEEDIITSNFTQKKINIKDPLNTDSALNNIKKKYYALLYYWNIPDNLDYMASLLDPRYKDLDFIENEEEKNDLFQQLCNEYKALNNSESNFKFQEDVDTTSLNQKTLNTARSHKEYIQHHKNKGKKQKHLDTNNENNEVLHYLSLPKASENENPLEW</sequence>
<evidence type="ECO:0000313" key="6">
    <source>
        <dbReference type="EMBL" id="KAF0533467.1"/>
    </source>
</evidence>
<keyword evidence="7" id="KW-1185">Reference proteome</keyword>
<dbReference type="PANTHER" id="PTHR46481">
    <property type="entry name" value="ZINC FINGER BED DOMAIN-CONTAINING PROTEIN 4"/>
    <property type="match status" value="1"/>
</dbReference>
<evidence type="ECO:0000256" key="1">
    <source>
        <dbReference type="ARBA" id="ARBA00004123"/>
    </source>
</evidence>
<name>A0A8H4AUD3_GIGMA</name>
<evidence type="ECO:0000256" key="5">
    <source>
        <dbReference type="ARBA" id="ARBA00023242"/>
    </source>
</evidence>
<evidence type="ECO:0000256" key="4">
    <source>
        <dbReference type="ARBA" id="ARBA00022833"/>
    </source>
</evidence>
<accession>A0A8H4AUD3</accession>
<dbReference type="InterPro" id="IPR052035">
    <property type="entry name" value="ZnF_BED_domain_contain"/>
</dbReference>
<dbReference type="Proteomes" id="UP000439903">
    <property type="component" value="Unassembled WGS sequence"/>
</dbReference>
<comment type="caution">
    <text evidence="6">The sequence shown here is derived from an EMBL/GenBank/DDBJ whole genome shotgun (WGS) entry which is preliminary data.</text>
</comment>
<evidence type="ECO:0000256" key="3">
    <source>
        <dbReference type="ARBA" id="ARBA00022771"/>
    </source>
</evidence>
<organism evidence="6 7">
    <name type="scientific">Gigaspora margarita</name>
    <dbReference type="NCBI Taxonomy" id="4874"/>
    <lineage>
        <taxon>Eukaryota</taxon>
        <taxon>Fungi</taxon>
        <taxon>Fungi incertae sedis</taxon>
        <taxon>Mucoromycota</taxon>
        <taxon>Glomeromycotina</taxon>
        <taxon>Glomeromycetes</taxon>
        <taxon>Diversisporales</taxon>
        <taxon>Gigasporaceae</taxon>
        <taxon>Gigaspora</taxon>
    </lineage>
</organism>
<proteinExistence type="predicted"/>
<dbReference type="OrthoDB" id="2431679at2759"/>
<keyword evidence="3" id="KW-0863">Zinc-finger</keyword>
<dbReference type="PANTHER" id="PTHR46481:SF10">
    <property type="entry name" value="ZINC FINGER BED DOMAIN-CONTAINING PROTEIN 39"/>
    <property type="match status" value="1"/>
</dbReference>
<dbReference type="SUPFAM" id="SSF53098">
    <property type="entry name" value="Ribonuclease H-like"/>
    <property type="match status" value="1"/>
</dbReference>
<evidence type="ECO:0000313" key="7">
    <source>
        <dbReference type="Proteomes" id="UP000439903"/>
    </source>
</evidence>
<reference evidence="6 7" key="1">
    <citation type="journal article" date="2019" name="Environ. Microbiol.">
        <title>At the nexus of three kingdoms: the genome of the mycorrhizal fungus Gigaspora margarita provides insights into plant, endobacterial and fungal interactions.</title>
        <authorList>
            <person name="Venice F."/>
            <person name="Ghignone S."/>
            <person name="Salvioli di Fossalunga A."/>
            <person name="Amselem J."/>
            <person name="Novero M."/>
            <person name="Xianan X."/>
            <person name="Sedzielewska Toro K."/>
            <person name="Morin E."/>
            <person name="Lipzen A."/>
            <person name="Grigoriev I.V."/>
            <person name="Henrissat B."/>
            <person name="Martin F.M."/>
            <person name="Bonfante P."/>
        </authorList>
    </citation>
    <scope>NUCLEOTIDE SEQUENCE [LARGE SCALE GENOMIC DNA]</scope>
    <source>
        <strain evidence="6 7">BEG34</strain>
    </source>
</reference>
<dbReference type="EMBL" id="WTPW01000219">
    <property type="protein sequence ID" value="KAF0533467.1"/>
    <property type="molecule type" value="Genomic_DNA"/>
</dbReference>
<keyword evidence="4" id="KW-0862">Zinc</keyword>
<dbReference type="AlphaFoldDB" id="A0A8H4AUD3"/>
<keyword evidence="5" id="KW-0539">Nucleus</keyword>
<keyword evidence="2" id="KW-0479">Metal-binding</keyword>